<comment type="caution">
    <text evidence="3">The sequence shown here is derived from an EMBL/GenBank/DDBJ whole genome shotgun (WGS) entry which is preliminary data.</text>
</comment>
<keyword evidence="1" id="KW-0812">Transmembrane</keyword>
<dbReference type="InterPro" id="IPR008756">
    <property type="entry name" value="Peptidase_M56"/>
</dbReference>
<evidence type="ECO:0000259" key="2">
    <source>
        <dbReference type="SMART" id="SM00458"/>
    </source>
</evidence>
<dbReference type="PANTHER" id="PTHR34978">
    <property type="entry name" value="POSSIBLE SENSOR-TRANSDUCER PROTEIN BLAR"/>
    <property type="match status" value="1"/>
</dbReference>
<gene>
    <name evidence="3" type="ORF">GKZ28_16745</name>
</gene>
<evidence type="ECO:0000313" key="3">
    <source>
        <dbReference type="EMBL" id="MVX65342.1"/>
    </source>
</evidence>
<dbReference type="PROSITE" id="PS50231">
    <property type="entry name" value="RICIN_B_LECTIN"/>
    <property type="match status" value="1"/>
</dbReference>
<feature type="transmembrane region" description="Helical" evidence="1">
    <location>
        <begin position="249"/>
        <end position="272"/>
    </location>
</feature>
<dbReference type="AlphaFoldDB" id="A0A964RPA6"/>
<dbReference type="CDD" id="cd00161">
    <property type="entry name" value="beta-trefoil_Ricin-like"/>
    <property type="match status" value="1"/>
</dbReference>
<evidence type="ECO:0000313" key="4">
    <source>
        <dbReference type="Proteomes" id="UP000656077"/>
    </source>
</evidence>
<dbReference type="InterPro" id="IPR000772">
    <property type="entry name" value="Ricin_B_lectin"/>
</dbReference>
<dbReference type="SMART" id="SM00458">
    <property type="entry name" value="RICIN"/>
    <property type="match status" value="1"/>
</dbReference>
<dbReference type="PANTHER" id="PTHR34978:SF3">
    <property type="entry name" value="SLR0241 PROTEIN"/>
    <property type="match status" value="1"/>
</dbReference>
<dbReference type="InterPro" id="IPR035992">
    <property type="entry name" value="Ricin_B-like_lectins"/>
</dbReference>
<feature type="transmembrane region" description="Helical" evidence="1">
    <location>
        <begin position="135"/>
        <end position="163"/>
    </location>
</feature>
<feature type="transmembrane region" description="Helical" evidence="1">
    <location>
        <begin position="51"/>
        <end position="72"/>
    </location>
</feature>
<feature type="transmembrane region" description="Helical" evidence="1">
    <location>
        <begin position="15"/>
        <end position="39"/>
    </location>
</feature>
<dbReference type="Pfam" id="PF14200">
    <property type="entry name" value="RicinB_lectin_2"/>
    <property type="match status" value="2"/>
</dbReference>
<protein>
    <recommendedName>
        <fullName evidence="2">Ricin B lectin domain-containing protein</fullName>
    </recommendedName>
</protein>
<dbReference type="CDD" id="cd07341">
    <property type="entry name" value="M56_BlaR1_MecR1_like"/>
    <property type="match status" value="1"/>
</dbReference>
<dbReference type="InterPro" id="IPR052173">
    <property type="entry name" value="Beta-lactam_resp_regulator"/>
</dbReference>
<keyword evidence="1" id="KW-0472">Membrane</keyword>
<name>A0A964RPA6_9CLOT</name>
<dbReference type="Gene3D" id="2.80.10.50">
    <property type="match status" value="3"/>
</dbReference>
<keyword evidence="1" id="KW-1133">Transmembrane helix</keyword>
<evidence type="ECO:0000256" key="1">
    <source>
        <dbReference type="SAM" id="Phobius"/>
    </source>
</evidence>
<proteinExistence type="predicted"/>
<dbReference type="Proteomes" id="UP000656077">
    <property type="component" value="Unassembled WGS sequence"/>
</dbReference>
<organism evidence="3 4">
    <name type="scientific">Clostridium chromiireducens</name>
    <dbReference type="NCBI Taxonomy" id="225345"/>
    <lineage>
        <taxon>Bacteria</taxon>
        <taxon>Bacillati</taxon>
        <taxon>Bacillota</taxon>
        <taxon>Clostridia</taxon>
        <taxon>Eubacteriales</taxon>
        <taxon>Clostridiaceae</taxon>
        <taxon>Clostridium</taxon>
    </lineage>
</organism>
<dbReference type="Pfam" id="PF05569">
    <property type="entry name" value="Peptidase_M56"/>
    <property type="match status" value="1"/>
</dbReference>
<reference evidence="3" key="1">
    <citation type="submission" date="2019-12" db="EMBL/GenBank/DDBJ databases">
        <title>Microbes associate with the intestines of laboratory mice.</title>
        <authorList>
            <person name="Navarre W."/>
            <person name="Wong E."/>
        </authorList>
    </citation>
    <scope>NUCLEOTIDE SEQUENCE</scope>
    <source>
        <strain evidence="3">NM79_F5</strain>
    </source>
</reference>
<feature type="transmembrane region" description="Helical" evidence="1">
    <location>
        <begin position="350"/>
        <end position="368"/>
    </location>
</feature>
<dbReference type="SUPFAM" id="SSF50370">
    <property type="entry name" value="Ricin B-like lectins"/>
    <property type="match status" value="1"/>
</dbReference>
<feature type="domain" description="Ricin B lectin" evidence="2">
    <location>
        <begin position="408"/>
        <end position="545"/>
    </location>
</feature>
<dbReference type="EMBL" id="WSRQ01000030">
    <property type="protein sequence ID" value="MVX65342.1"/>
    <property type="molecule type" value="Genomic_DNA"/>
</dbReference>
<sequence length="550" mass="62620">MPLGEYGVMELLERIFLSFLQSSLTASVVIIIVILFLKIFNKGLSIRAKNVLWTLVLIKLLIPVIPGTNIGLLNMVYERYGSVVQEQNEVVDLNKTSEESQINEQNNISIIGKDNNYISNEVNLSRNLPENNKEIIAGVFKIISCIWVTGFVISSLLLLRFALMLKRKTKDIREYVHPRILTLVNECKNKLNIKSRIPVYVYDEFKSPCIIGIMKPKIYIPKYVLDIEDDKQLSHVFLHELVHYKRKHLIYNCLSIIALIVHWFNPFVWIAIKQMRLYREYDCDACVLELLREDENTEYGMTLLTLSRMLLNKGNYSQVPVFFESNNQIKNRIWMIKGFKKGSYKMTAKTILGGIIAAIVILTNNLAVKALNEENIIQTPTSSIEKLNDINPSEAEKNVANTNGISSGETYKIINVGSRKALDVYSAETKDYANVDIYEDNETAAQKWSIFRNSDGTYKLINTNSMKALDVYAAKADDYTNVDIFSENGTPAQKWNIITNGDGTYRLINVGSEKALDVYAAGTDNFSNVDVYTYNGTNAQKWELVRVGEK</sequence>
<accession>A0A964RPA6</accession>